<keyword evidence="10" id="KW-1185">Reference proteome</keyword>
<accession>A0A2I0BGM4</accession>
<dbReference type="PROSITE" id="PS51294">
    <property type="entry name" value="HTH_MYB"/>
    <property type="match status" value="1"/>
</dbReference>
<dbReference type="OrthoDB" id="118550at2759"/>
<evidence type="ECO:0000256" key="1">
    <source>
        <dbReference type="ARBA" id="ARBA00004123"/>
    </source>
</evidence>
<dbReference type="InterPro" id="IPR017884">
    <property type="entry name" value="SANT_dom"/>
</dbReference>
<dbReference type="PANTHER" id="PTHR12802:SF146">
    <property type="entry name" value="PROTEIN REVEILLE 3"/>
    <property type="match status" value="1"/>
</dbReference>
<feature type="domain" description="HTH myb-type" evidence="8">
    <location>
        <begin position="18"/>
        <end position="72"/>
    </location>
</feature>
<dbReference type="Gene3D" id="1.10.10.60">
    <property type="entry name" value="Homeodomain-like"/>
    <property type="match status" value="1"/>
</dbReference>
<proteinExistence type="predicted"/>
<dbReference type="SUPFAM" id="SSF46689">
    <property type="entry name" value="Homeodomain-like"/>
    <property type="match status" value="1"/>
</dbReference>
<dbReference type="InterPro" id="IPR001005">
    <property type="entry name" value="SANT/Myb"/>
</dbReference>
<keyword evidence="2" id="KW-0805">Transcription regulation</keyword>
<dbReference type="EMBL" id="KZ451885">
    <property type="protein sequence ID" value="PKA66931.1"/>
    <property type="molecule type" value="Genomic_DNA"/>
</dbReference>
<dbReference type="InterPro" id="IPR017930">
    <property type="entry name" value="Myb_dom"/>
</dbReference>
<dbReference type="GO" id="GO:0005634">
    <property type="term" value="C:nucleus"/>
    <property type="evidence" value="ECO:0007669"/>
    <property type="project" value="UniProtKB-SubCell"/>
</dbReference>
<dbReference type="Pfam" id="PF00249">
    <property type="entry name" value="Myb_DNA-binding"/>
    <property type="match status" value="1"/>
</dbReference>
<feature type="domain" description="SANT" evidence="7">
    <location>
        <begin position="21"/>
        <end position="74"/>
    </location>
</feature>
<dbReference type="PANTHER" id="PTHR12802">
    <property type="entry name" value="SWI/SNF COMPLEX-RELATED"/>
    <property type="match status" value="1"/>
</dbReference>
<dbReference type="STRING" id="1088818.A0A2I0BGM4"/>
<evidence type="ECO:0000259" key="6">
    <source>
        <dbReference type="PROSITE" id="PS50090"/>
    </source>
</evidence>
<feature type="domain" description="Myb-like" evidence="6">
    <location>
        <begin position="18"/>
        <end position="68"/>
    </location>
</feature>
<evidence type="ECO:0000259" key="7">
    <source>
        <dbReference type="PROSITE" id="PS51293"/>
    </source>
</evidence>
<evidence type="ECO:0000259" key="8">
    <source>
        <dbReference type="PROSITE" id="PS51294"/>
    </source>
</evidence>
<keyword evidence="4" id="KW-0804">Transcription</keyword>
<dbReference type="InterPro" id="IPR006447">
    <property type="entry name" value="Myb_dom_plants"/>
</dbReference>
<comment type="subcellular location">
    <subcellularLocation>
        <location evidence="1">Nucleus</location>
    </subcellularLocation>
</comment>
<gene>
    <name evidence="9" type="primary">ASG4</name>
    <name evidence="9" type="ORF">AXF42_Ash003588</name>
</gene>
<reference evidence="9 10" key="1">
    <citation type="journal article" date="2017" name="Nature">
        <title>The Apostasia genome and the evolution of orchids.</title>
        <authorList>
            <person name="Zhang G.Q."/>
            <person name="Liu K.W."/>
            <person name="Li Z."/>
            <person name="Lohaus R."/>
            <person name="Hsiao Y.Y."/>
            <person name="Niu S.C."/>
            <person name="Wang J.Y."/>
            <person name="Lin Y.C."/>
            <person name="Xu Q."/>
            <person name="Chen L.J."/>
            <person name="Yoshida K."/>
            <person name="Fujiwara S."/>
            <person name="Wang Z.W."/>
            <person name="Zhang Y.Q."/>
            <person name="Mitsuda N."/>
            <person name="Wang M."/>
            <person name="Liu G.H."/>
            <person name="Pecoraro L."/>
            <person name="Huang H.X."/>
            <person name="Xiao X.J."/>
            <person name="Lin M."/>
            <person name="Wu X.Y."/>
            <person name="Wu W.L."/>
            <person name="Chen Y.Y."/>
            <person name="Chang S.B."/>
            <person name="Sakamoto S."/>
            <person name="Ohme-Takagi M."/>
            <person name="Yagi M."/>
            <person name="Zeng S.J."/>
            <person name="Shen C.Y."/>
            <person name="Yeh C.M."/>
            <person name="Luo Y.B."/>
            <person name="Tsai W.C."/>
            <person name="Van de Peer Y."/>
            <person name="Liu Z.J."/>
        </authorList>
    </citation>
    <scope>NUCLEOTIDE SEQUENCE [LARGE SCALE GENOMIC DNA]</scope>
    <source>
        <strain evidence="10">cv. Shenzhen</strain>
        <tissue evidence="9">Stem</tissue>
    </source>
</reference>
<dbReference type="CDD" id="cd00167">
    <property type="entry name" value="SANT"/>
    <property type="match status" value="1"/>
</dbReference>
<dbReference type="AlphaFoldDB" id="A0A2I0BGM4"/>
<dbReference type="Proteomes" id="UP000236161">
    <property type="component" value="Unassembled WGS sequence"/>
</dbReference>
<evidence type="ECO:0000256" key="5">
    <source>
        <dbReference type="ARBA" id="ARBA00023242"/>
    </source>
</evidence>
<dbReference type="FunFam" id="1.10.10.60:FF:000023">
    <property type="entry name" value="protein REVEILLE 6 isoform X1"/>
    <property type="match status" value="1"/>
</dbReference>
<evidence type="ECO:0000313" key="9">
    <source>
        <dbReference type="EMBL" id="PKA66931.1"/>
    </source>
</evidence>
<organism evidence="9 10">
    <name type="scientific">Apostasia shenzhenica</name>
    <dbReference type="NCBI Taxonomy" id="1088818"/>
    <lineage>
        <taxon>Eukaryota</taxon>
        <taxon>Viridiplantae</taxon>
        <taxon>Streptophyta</taxon>
        <taxon>Embryophyta</taxon>
        <taxon>Tracheophyta</taxon>
        <taxon>Spermatophyta</taxon>
        <taxon>Magnoliopsida</taxon>
        <taxon>Liliopsida</taxon>
        <taxon>Asparagales</taxon>
        <taxon>Orchidaceae</taxon>
        <taxon>Apostasioideae</taxon>
        <taxon>Apostasia</taxon>
    </lineage>
</organism>
<dbReference type="GO" id="GO:0003677">
    <property type="term" value="F:DNA binding"/>
    <property type="evidence" value="ECO:0007669"/>
    <property type="project" value="UniProtKB-KW"/>
</dbReference>
<dbReference type="SMART" id="SM00717">
    <property type="entry name" value="SANT"/>
    <property type="match status" value="1"/>
</dbReference>
<keyword evidence="5" id="KW-0539">Nucleus</keyword>
<dbReference type="GO" id="GO:0010468">
    <property type="term" value="P:regulation of gene expression"/>
    <property type="evidence" value="ECO:0007669"/>
    <property type="project" value="UniProtKB-ARBA"/>
</dbReference>
<dbReference type="PROSITE" id="PS51293">
    <property type="entry name" value="SANT"/>
    <property type="match status" value="1"/>
</dbReference>
<dbReference type="PROSITE" id="PS50090">
    <property type="entry name" value="MYB_LIKE"/>
    <property type="match status" value="1"/>
</dbReference>
<protein>
    <submittedName>
        <fullName evidence="9">Transcription factor ASG4</fullName>
    </submittedName>
</protein>
<evidence type="ECO:0000313" key="10">
    <source>
        <dbReference type="Proteomes" id="UP000236161"/>
    </source>
</evidence>
<name>A0A2I0BGM4_9ASPA</name>
<evidence type="ECO:0000256" key="4">
    <source>
        <dbReference type="ARBA" id="ARBA00023163"/>
    </source>
</evidence>
<keyword evidence="3" id="KW-0238">DNA-binding</keyword>
<evidence type="ECO:0000256" key="2">
    <source>
        <dbReference type="ARBA" id="ARBA00023015"/>
    </source>
</evidence>
<dbReference type="NCBIfam" id="TIGR01557">
    <property type="entry name" value="myb_SHAQKYF"/>
    <property type="match status" value="1"/>
</dbReference>
<dbReference type="InterPro" id="IPR009057">
    <property type="entry name" value="Homeodomain-like_sf"/>
</dbReference>
<evidence type="ECO:0000256" key="3">
    <source>
        <dbReference type="ARBA" id="ARBA00023125"/>
    </source>
</evidence>
<sequence>MLSMDADGSSKKLRKPYTITKSRDRWSDEEHERFLDALLLFGREWKKIEDFVGTKTVIQIRSHAQKYFLKVQKNGMMAHVPPPRPKRNATHSYPKKPLIDDLAPLQLQSSMVFPSTSTGLILSSSAWDDPSMSRDYSSNDAMSSSSYYNAIHGVEGKILL</sequence>